<dbReference type="PROSITE" id="PS50297">
    <property type="entry name" value="ANK_REP_REGION"/>
    <property type="match status" value="1"/>
</dbReference>
<evidence type="ECO:0000256" key="6">
    <source>
        <dbReference type="ARBA" id="ARBA00023136"/>
    </source>
</evidence>
<organism evidence="10 11">
    <name type="scientific">Penstemon smallii</name>
    <dbReference type="NCBI Taxonomy" id="265156"/>
    <lineage>
        <taxon>Eukaryota</taxon>
        <taxon>Viridiplantae</taxon>
        <taxon>Streptophyta</taxon>
        <taxon>Embryophyta</taxon>
        <taxon>Tracheophyta</taxon>
        <taxon>Spermatophyta</taxon>
        <taxon>Magnoliopsida</taxon>
        <taxon>eudicotyledons</taxon>
        <taxon>Gunneridae</taxon>
        <taxon>Pentapetalae</taxon>
        <taxon>asterids</taxon>
        <taxon>lamiids</taxon>
        <taxon>Lamiales</taxon>
        <taxon>Plantaginaceae</taxon>
        <taxon>Cheloneae</taxon>
        <taxon>Penstemon</taxon>
    </lineage>
</organism>
<evidence type="ECO:0000256" key="4">
    <source>
        <dbReference type="ARBA" id="ARBA00022989"/>
    </source>
</evidence>
<sequence>MHGNSDVVTYITSRAVGTPGWILKKNINGDSALHMAARAGNMLSVTPLLQIEEASSSTARYRDNRVREKNRRGNTPVHEALISGHKPVASYLIQVDPEVLYCLNYKRESPLYMAVEAGLPDIVSLILQNMTDHERMNQQFKLKSPVHLAIKKKNRVVLEAMFNGNPSFIYFKDDKGRTPLHYGAYFGYYEEVRIMLGKYSLGATLRDRRGLCPIHLASIGGHVNIIKLLLLEFIDLKVVRDKSDRNILHHAARNGRYNVVKFILNNPNMEGLLNMQDVRGNIPLHYATVGWHPRIVSALTWDHRVDVKVANHTGMTALDAAEAYIDERPSFRQRLTWSALKSAGVPRSRPPQTNTLSNNSNVEYFATRVNTLLVVATLLATLAFAAGFTMPGGYSSSENDLGMATMLRKQAFQVFVVSDSITVYFSLVAILSLVFALSGDLNMMYIAVSFSQPILGMALIMGSVAFTSGAYVVLRGLRWLSILVLVFGSIFTAVLFILAIPLCISFTSRNMFSRYISYFPYCLMMLASGSYKEDELCDELDDEAERHEDEASVGQ</sequence>
<keyword evidence="5 7" id="KW-0040">ANK repeat</keyword>
<comment type="caution">
    <text evidence="10">The sequence shown here is derived from an EMBL/GenBank/DDBJ whole genome shotgun (WGS) entry which is preliminary data.</text>
</comment>
<protein>
    <recommendedName>
        <fullName evidence="9">PGG domain-containing protein</fullName>
    </recommendedName>
</protein>
<dbReference type="InterPro" id="IPR036770">
    <property type="entry name" value="Ankyrin_rpt-contain_sf"/>
</dbReference>
<evidence type="ECO:0000256" key="5">
    <source>
        <dbReference type="ARBA" id="ARBA00023043"/>
    </source>
</evidence>
<accession>A0ABD3SAE7</accession>
<dbReference type="Proteomes" id="UP001634393">
    <property type="component" value="Unassembled WGS sequence"/>
</dbReference>
<dbReference type="PROSITE" id="PS50088">
    <property type="entry name" value="ANK_REPEAT"/>
    <property type="match status" value="1"/>
</dbReference>
<keyword evidence="4 8" id="KW-1133">Transmembrane helix</keyword>
<evidence type="ECO:0000256" key="2">
    <source>
        <dbReference type="ARBA" id="ARBA00022692"/>
    </source>
</evidence>
<dbReference type="Gene3D" id="1.25.40.20">
    <property type="entry name" value="Ankyrin repeat-containing domain"/>
    <property type="match status" value="1"/>
</dbReference>
<comment type="subcellular location">
    <subcellularLocation>
        <location evidence="1">Membrane</location>
        <topology evidence="1">Multi-pass membrane protein</topology>
    </subcellularLocation>
</comment>
<feature type="transmembrane region" description="Helical" evidence="8">
    <location>
        <begin position="479"/>
        <end position="504"/>
    </location>
</feature>
<feature type="transmembrane region" description="Helical" evidence="8">
    <location>
        <begin position="414"/>
        <end position="437"/>
    </location>
</feature>
<keyword evidence="6 8" id="KW-0472">Membrane</keyword>
<reference evidence="10 11" key="1">
    <citation type="submission" date="2024-12" db="EMBL/GenBank/DDBJ databases">
        <title>The unique morphological basis and parallel evolutionary history of personate flowers in Penstemon.</title>
        <authorList>
            <person name="Depatie T.H."/>
            <person name="Wessinger C.A."/>
        </authorList>
    </citation>
    <scope>NUCLEOTIDE SEQUENCE [LARGE SCALE GENOMIC DNA]</scope>
    <source>
        <strain evidence="10">WTNN_2</strain>
        <tissue evidence="10">Leaf</tissue>
    </source>
</reference>
<dbReference type="Pfam" id="PF12796">
    <property type="entry name" value="Ank_2"/>
    <property type="match status" value="2"/>
</dbReference>
<dbReference type="AlphaFoldDB" id="A0ABD3SAE7"/>
<evidence type="ECO:0000313" key="11">
    <source>
        <dbReference type="Proteomes" id="UP001634393"/>
    </source>
</evidence>
<keyword evidence="3" id="KW-0677">Repeat</keyword>
<feature type="domain" description="PGG" evidence="9">
    <location>
        <begin position="366"/>
        <end position="473"/>
    </location>
</feature>
<dbReference type="EMBL" id="JBJXBP010000007">
    <property type="protein sequence ID" value="KAL3821494.1"/>
    <property type="molecule type" value="Genomic_DNA"/>
</dbReference>
<dbReference type="InterPro" id="IPR002110">
    <property type="entry name" value="Ankyrin_rpt"/>
</dbReference>
<evidence type="ECO:0000259" key="9">
    <source>
        <dbReference type="Pfam" id="PF13962"/>
    </source>
</evidence>
<feature type="transmembrane region" description="Helical" evidence="8">
    <location>
        <begin position="372"/>
        <end position="394"/>
    </location>
</feature>
<evidence type="ECO:0000256" key="1">
    <source>
        <dbReference type="ARBA" id="ARBA00004141"/>
    </source>
</evidence>
<evidence type="ECO:0000256" key="8">
    <source>
        <dbReference type="SAM" id="Phobius"/>
    </source>
</evidence>
<dbReference type="SUPFAM" id="SSF48403">
    <property type="entry name" value="Ankyrin repeat"/>
    <property type="match status" value="1"/>
</dbReference>
<dbReference type="SMART" id="SM00248">
    <property type="entry name" value="ANK"/>
    <property type="match status" value="7"/>
</dbReference>
<evidence type="ECO:0000313" key="10">
    <source>
        <dbReference type="EMBL" id="KAL3821494.1"/>
    </source>
</evidence>
<dbReference type="Pfam" id="PF13962">
    <property type="entry name" value="PGG"/>
    <property type="match status" value="1"/>
</dbReference>
<dbReference type="PANTHER" id="PTHR24186:SF46">
    <property type="entry name" value="PROTEIN ACCELERATED CELL DEATH 6-LIKE"/>
    <property type="match status" value="1"/>
</dbReference>
<dbReference type="InterPro" id="IPR026961">
    <property type="entry name" value="PGG_dom"/>
</dbReference>
<evidence type="ECO:0000256" key="3">
    <source>
        <dbReference type="ARBA" id="ARBA00022737"/>
    </source>
</evidence>
<keyword evidence="2 8" id="KW-0812">Transmembrane</keyword>
<gene>
    <name evidence="10" type="ORF">ACJIZ3_007399</name>
</gene>
<dbReference type="GO" id="GO:0016020">
    <property type="term" value="C:membrane"/>
    <property type="evidence" value="ECO:0007669"/>
    <property type="project" value="UniProtKB-SubCell"/>
</dbReference>
<dbReference type="PANTHER" id="PTHR24186">
    <property type="entry name" value="PROTEIN PHOSPHATASE 1 REGULATORY SUBUNIT"/>
    <property type="match status" value="1"/>
</dbReference>
<name>A0ABD3SAE7_9LAMI</name>
<keyword evidence="11" id="KW-1185">Reference proteome</keyword>
<evidence type="ECO:0000256" key="7">
    <source>
        <dbReference type="PROSITE-ProRule" id="PRU00023"/>
    </source>
</evidence>
<proteinExistence type="predicted"/>
<feature type="transmembrane region" description="Helical" evidence="8">
    <location>
        <begin position="444"/>
        <end position="473"/>
    </location>
</feature>
<feature type="repeat" description="ANK" evidence="7">
    <location>
        <begin position="209"/>
        <end position="241"/>
    </location>
</feature>